<dbReference type="EMBL" id="CAICTM010000002">
    <property type="protein sequence ID" value="CAB9496149.1"/>
    <property type="molecule type" value="Genomic_DNA"/>
</dbReference>
<feature type="compositionally biased region" description="Low complexity" evidence="1">
    <location>
        <begin position="953"/>
        <end position="983"/>
    </location>
</feature>
<feature type="region of interest" description="Disordered" evidence="1">
    <location>
        <begin position="556"/>
        <end position="590"/>
    </location>
</feature>
<sequence>MSAAAAAQAQAQAQAQEGGDGKDRGPNLTTGKNDRWQPTRIRGRPRQRLFRCWIKASLTLIMTTTTASLLINFIIQSAPSAYAHTLDGDNEYEEPDLERESRSALQQEQHSIHCLSAHSRHAHASRQSLSVPLLGPILQECHPIVAEMDEPTGSVCAELVPDSLDQPALRLTFLSLQSSVARTWTFVEHHVWVGNSMLDVPRIQTTGHINTNQFDTSWSNHTQGSKQWETQIPIDCQNKKEHTFFVVTQSLAASESLHPQTPAEETSHNQATGIQEELACFAMEYDGQGAGGWYGWMEISVDCRCVVPPTIAEQNDQLPTAPEQNYSNSSSNGNSNTSSSSSSPNSRKNTPAKLPKDFYPYGKACQGPDMFRLLDSPLGGHHCWDILDTTLQSPISRVCVDITSQDMEETELAFTFSPLDHMELVQTSVWAGFHAGDSIHSVPRRPEDSRQVQLEAFDQYFADPNGLPDIVFEFHLPTDLCSSEHPKFKDMNMSPEDGIVSIPIVAHARADMVSSTTLARHSLGGYAYEYRYVSDDVEFGWMELNLQCGCSRPHESKVMRRGNLPPSSIDKQVAEDEDEVDESYPPPPPPPQKICRTAMAFASAKPDLARPLENFGYDLWGYTNGPFASSYSFIVLDLLATVDGEIAVEEGEPQQVGTVKVFFDGEDADVTFTLDDSFPLQSTLLYVGKDPLPVHNRNADKSQVSSASAFLDFPYQHGEDKFVDAPYTDSYTVEGFDYGDTIYVMALAKDCTDVFASDDRDSGNYTASFLPGQACLRAESECFPLTAHDTADTVVGQACFSLDKAQEHLNVRYSLDDGWALAEAQVWVGSALQSMPMRRDKSPDLRSFEYQRMWYKKTQTWFTQVPLERKERCAGSKHGDFDLVVVAHALVGSPCGPDDKCGNSPVKQGSEQHVYAEETLLQKKDKWFYYVDMRLDCKCDEDEAIGFETLDDPTSAPTAAPTSSPTLRPTVSAAPSDSPSDVSMTPKTSPSPTQAPTILVDMKNTCMYTEDGSGEYCLALHAPHAWETTAGSVCLTLVEGELVVMYDVVGYWSLAEASIWVGSDLFDVPVNNDQEPDTESFPFRRRWPQGSDTFTDVIPLDEMTQAKCQSQGAYNLYVVAHGLVAEPAVSPTPKQPFVPYSEEDAFAKAYPFSDSANAYYVLASVICDCAAYKVKDDGDGDGEKRRSLEELKDIIHAPTTFEVSPMHSAPGYVNTPSKSPAMVVDDALPAGGEMETNKPNLTSRDNTTPPQKDSPLETQLLPASTSISPSVIEQEDENPMLQCRDAWALDETLDAVCFPRIHRNYTYGWSNGPLRLTGGILILDLYLDTLGDCSRRGENVGTVWVSWDNETSEISVDFKVDNDSYYATQTHLYMGPDPLYWEKDVSAEPVLDPKKFPLQHGNLTSSLEDTHIIRVASIQDRASAQQPSLEDMKFLSAHVTVCTTEVEDAGTSQEEGSPTPLETTVSSSVETASA</sequence>
<dbReference type="Proteomes" id="UP001153069">
    <property type="component" value="Unassembled WGS sequence"/>
</dbReference>
<accession>A0A9N8D4X8</accession>
<proteinExistence type="predicted"/>
<protein>
    <submittedName>
        <fullName evidence="3">Uncharacterized protein</fullName>
    </submittedName>
</protein>
<feature type="transmembrane region" description="Helical" evidence="2">
    <location>
        <begin position="52"/>
        <end position="75"/>
    </location>
</feature>
<feature type="region of interest" description="Disordered" evidence="1">
    <location>
        <begin position="1230"/>
        <end position="1260"/>
    </location>
</feature>
<reference evidence="3" key="1">
    <citation type="submission" date="2020-06" db="EMBL/GenBank/DDBJ databases">
        <authorList>
            <consortium name="Plant Systems Biology data submission"/>
        </authorList>
    </citation>
    <scope>NUCLEOTIDE SEQUENCE</scope>
    <source>
        <strain evidence="3">D6</strain>
    </source>
</reference>
<feature type="compositionally biased region" description="Low complexity" evidence="1">
    <location>
        <begin position="1"/>
        <end position="16"/>
    </location>
</feature>
<keyword evidence="2" id="KW-1133">Transmembrane helix</keyword>
<feature type="compositionally biased region" description="Low complexity" evidence="1">
    <location>
        <begin position="1457"/>
        <end position="1474"/>
    </location>
</feature>
<feature type="compositionally biased region" description="Polar residues" evidence="1">
    <location>
        <begin position="1237"/>
        <end position="1251"/>
    </location>
</feature>
<keyword evidence="2" id="KW-0812">Transmembrane</keyword>
<gene>
    <name evidence="3" type="ORF">SEMRO_2_G001250.1</name>
</gene>
<keyword evidence="2" id="KW-0472">Membrane</keyword>
<evidence type="ECO:0000313" key="4">
    <source>
        <dbReference type="Proteomes" id="UP001153069"/>
    </source>
</evidence>
<feature type="compositionally biased region" description="Low complexity" evidence="1">
    <location>
        <begin position="325"/>
        <end position="346"/>
    </location>
</feature>
<feature type="compositionally biased region" description="Polar residues" evidence="1">
    <location>
        <begin position="985"/>
        <end position="996"/>
    </location>
</feature>
<evidence type="ECO:0000313" key="3">
    <source>
        <dbReference type="EMBL" id="CAB9496149.1"/>
    </source>
</evidence>
<feature type="region of interest" description="Disordered" evidence="1">
    <location>
        <begin position="948"/>
        <end position="996"/>
    </location>
</feature>
<organism evidence="3 4">
    <name type="scientific">Seminavis robusta</name>
    <dbReference type="NCBI Taxonomy" id="568900"/>
    <lineage>
        <taxon>Eukaryota</taxon>
        <taxon>Sar</taxon>
        <taxon>Stramenopiles</taxon>
        <taxon>Ochrophyta</taxon>
        <taxon>Bacillariophyta</taxon>
        <taxon>Bacillariophyceae</taxon>
        <taxon>Bacillariophycidae</taxon>
        <taxon>Naviculales</taxon>
        <taxon>Naviculaceae</taxon>
        <taxon>Seminavis</taxon>
    </lineage>
</organism>
<feature type="compositionally biased region" description="Polar residues" evidence="1">
    <location>
        <begin position="314"/>
        <end position="324"/>
    </location>
</feature>
<feature type="region of interest" description="Disordered" evidence="1">
    <location>
        <begin position="1"/>
        <end position="41"/>
    </location>
</feature>
<name>A0A9N8D4X8_9STRA</name>
<feature type="region of interest" description="Disordered" evidence="1">
    <location>
        <begin position="1446"/>
        <end position="1474"/>
    </location>
</feature>
<comment type="caution">
    <text evidence="3">The sequence shown here is derived from an EMBL/GenBank/DDBJ whole genome shotgun (WGS) entry which is preliminary data.</text>
</comment>
<evidence type="ECO:0000256" key="1">
    <source>
        <dbReference type="SAM" id="MobiDB-lite"/>
    </source>
</evidence>
<evidence type="ECO:0000256" key="2">
    <source>
        <dbReference type="SAM" id="Phobius"/>
    </source>
</evidence>
<feature type="region of interest" description="Disordered" evidence="1">
    <location>
        <begin position="314"/>
        <end position="355"/>
    </location>
</feature>
<keyword evidence="4" id="KW-1185">Reference proteome</keyword>